<dbReference type="InterPro" id="IPR006059">
    <property type="entry name" value="SBP"/>
</dbReference>
<dbReference type="RefSeq" id="WP_075125954.1">
    <property type="nucleotide sequence ID" value="NZ_MSIE01000021.1"/>
</dbReference>
<gene>
    <name evidence="1" type="ORF">BU204_13295</name>
</gene>
<dbReference type="SUPFAM" id="SSF53850">
    <property type="entry name" value="Periplasmic binding protein-like II"/>
    <property type="match status" value="1"/>
</dbReference>
<dbReference type="OrthoDB" id="8317736at2"/>
<comment type="caution">
    <text evidence="1">The sequence shown here is derived from an EMBL/GenBank/DDBJ whole genome shotgun (WGS) entry which is preliminary data.</text>
</comment>
<dbReference type="Gene3D" id="3.40.190.10">
    <property type="entry name" value="Periplasmic binding protein-like II"/>
    <property type="match status" value="2"/>
</dbReference>
<dbReference type="InterPro" id="IPR006311">
    <property type="entry name" value="TAT_signal"/>
</dbReference>
<dbReference type="PROSITE" id="PS51318">
    <property type="entry name" value="TAT"/>
    <property type="match status" value="1"/>
</dbReference>
<dbReference type="Proteomes" id="UP000185596">
    <property type="component" value="Unassembled WGS sequence"/>
</dbReference>
<dbReference type="PANTHER" id="PTHR43649">
    <property type="entry name" value="ARABINOSE-BINDING PROTEIN-RELATED"/>
    <property type="match status" value="1"/>
</dbReference>
<dbReference type="AlphaFoldDB" id="A0A1Q8CRU3"/>
<accession>A0A1Q8CRU3</accession>
<organism evidence="1 2">
    <name type="scientific">Actinophytocola xanthii</name>
    <dbReference type="NCBI Taxonomy" id="1912961"/>
    <lineage>
        <taxon>Bacteria</taxon>
        <taxon>Bacillati</taxon>
        <taxon>Actinomycetota</taxon>
        <taxon>Actinomycetes</taxon>
        <taxon>Pseudonocardiales</taxon>
        <taxon>Pseudonocardiaceae</taxon>
    </lineage>
</organism>
<evidence type="ECO:0000313" key="1">
    <source>
        <dbReference type="EMBL" id="OLF17063.1"/>
    </source>
</evidence>
<keyword evidence="2" id="KW-1185">Reference proteome</keyword>
<dbReference type="STRING" id="1912961.BU204_13295"/>
<evidence type="ECO:0008006" key="3">
    <source>
        <dbReference type="Google" id="ProtNLM"/>
    </source>
</evidence>
<evidence type="ECO:0000313" key="2">
    <source>
        <dbReference type="Proteomes" id="UP000185596"/>
    </source>
</evidence>
<dbReference type="Pfam" id="PF01547">
    <property type="entry name" value="SBP_bac_1"/>
    <property type="match status" value="1"/>
</dbReference>
<dbReference type="EMBL" id="MSIE01000021">
    <property type="protein sequence ID" value="OLF17063.1"/>
    <property type="molecule type" value="Genomic_DNA"/>
</dbReference>
<name>A0A1Q8CRU3_9PSEU</name>
<dbReference type="PROSITE" id="PS51257">
    <property type="entry name" value="PROKAR_LIPOPROTEIN"/>
    <property type="match status" value="1"/>
</dbReference>
<dbReference type="InterPro" id="IPR050490">
    <property type="entry name" value="Bact_solute-bd_prot1"/>
</dbReference>
<sequence length="435" mass="47081">MSTLPRRRFLGLVGAGVGAGLVGTTSCGTDATGGGDGGGQMQVWVLQEEAQNVAHRVALDHFNQGSDTKARLVSYSNDGYRDKLHVAMGSDNPPAVFYNWGGGSIRAYARDDLLVDLTPHLNEDQAWKDRFIPSVLDAGQIDGKYFGIPARGMQPIILFYNKAVFRDVGVQPPKTWNELLAVTDRIKRAGIIPFALAGGDPWTELVWPEYLVDRIGGPQVFERIAAGEQGAWRDPAITRAITMISDLVQRGAFGDSFASVRWEGAGASTLIAQGRAAMHLMGSWEYTNQVTDQPEYAANDLGFTDFPVVDGGTGDPKAIVGNPTNYFSISKDTPNVDAAIKFLKDEMASDAYIDAWLKAGDVPAVTNLEERMDAATDPEFAELVYDMVAEAPSFQLSWDQAVERHLAQPMLDALAKVFLGQLDAAGFVKANEDAS</sequence>
<dbReference type="PANTHER" id="PTHR43649:SF14">
    <property type="entry name" value="BLR3389 PROTEIN"/>
    <property type="match status" value="1"/>
</dbReference>
<reference evidence="1 2" key="1">
    <citation type="submission" date="2016-12" db="EMBL/GenBank/DDBJ databases">
        <title>The draft genome sequence of Actinophytocola sp. 11-183.</title>
        <authorList>
            <person name="Wang W."/>
            <person name="Yuan L."/>
        </authorList>
    </citation>
    <scope>NUCLEOTIDE SEQUENCE [LARGE SCALE GENOMIC DNA]</scope>
    <source>
        <strain evidence="1 2">11-183</strain>
    </source>
</reference>
<proteinExistence type="predicted"/>
<protein>
    <recommendedName>
        <fullName evidence="3">Sugar-binding protein</fullName>
    </recommendedName>
</protein>